<evidence type="ECO:0008006" key="7">
    <source>
        <dbReference type="Google" id="ProtNLM"/>
    </source>
</evidence>
<dbReference type="InterPro" id="IPR036365">
    <property type="entry name" value="PGBD-like_sf"/>
</dbReference>
<evidence type="ECO:0000256" key="1">
    <source>
        <dbReference type="SAM" id="Coils"/>
    </source>
</evidence>
<dbReference type="AlphaFoldDB" id="A0A251WZZ9"/>
<organism evidence="5 6">
    <name type="scientific">Marivivens niveibacter</name>
    <dbReference type="NCBI Taxonomy" id="1930667"/>
    <lineage>
        <taxon>Bacteria</taxon>
        <taxon>Pseudomonadati</taxon>
        <taxon>Pseudomonadota</taxon>
        <taxon>Alphaproteobacteria</taxon>
        <taxon>Rhodobacterales</taxon>
        <taxon>Paracoccaceae</taxon>
        <taxon>Marivivens group</taxon>
        <taxon>Marivivens</taxon>
    </lineage>
</organism>
<evidence type="ECO:0000259" key="4">
    <source>
        <dbReference type="Pfam" id="PF01471"/>
    </source>
</evidence>
<feature type="domain" description="Peptidoglycan binding-like" evidence="4">
    <location>
        <begin position="291"/>
        <end position="346"/>
    </location>
</feature>
<dbReference type="SUPFAM" id="SSF52129">
    <property type="entry name" value="Caspase-like"/>
    <property type="match status" value="1"/>
</dbReference>
<dbReference type="Gene3D" id="1.10.101.10">
    <property type="entry name" value="PGBD-like superfamily/PGBD"/>
    <property type="match status" value="2"/>
</dbReference>
<dbReference type="InterPro" id="IPR029030">
    <property type="entry name" value="Caspase-like_dom_sf"/>
</dbReference>
<evidence type="ECO:0000313" key="5">
    <source>
        <dbReference type="EMBL" id="OUD09881.1"/>
    </source>
</evidence>
<sequence>MRRFMMMTTAVIGLAAPAVWAEDAALILGNDSYERLGRVDRAGQVVDAADELRALGFDVQALRNGRMDAAVDALTEFADVAETADRIVVVLAGRFVTDGGQTWFLTSDADDPSYFGTPQTAVSVESVLQVLAQAPGQAVLMLGNDAVTGTMPYLSPSIGELDIPQGVTVLRGPVRDVAGYATDILVRPQYDLATGGDYNITALGYMPDTLVVMPMRPTAVPAPAAPETDNSAEVAMWEGARALDTVVAYRSYLRQYPNGEYRADAENLIAEIVNEPNRDARLAEESLSLSRDARREIQRDLSILDYNTRGIDGIFGSGTRSAITNWQQENGFSQTSYLTTDQIARLDAQAARRAAELEAEAERRRQEAEALDNTYWQETGAKGDEPGLRAYLDRYPDGIFAEVATERLEAIEAEKRRAAAAEEAAAWDRASNANTVGAYQDYLSVYPEGQFVGEAQAAIAELTQEEQIAPEVEAAQAAEANLALNALTRRLVELRLQQTGFEPGAVDGNFDEDTRRAIRRYQANAEIDGMGYLNEATLVRLLADAVNDIAQ</sequence>
<dbReference type="Proteomes" id="UP000194664">
    <property type="component" value="Unassembled WGS sequence"/>
</dbReference>
<dbReference type="RefSeq" id="WP_086451293.1">
    <property type="nucleotide sequence ID" value="NZ_MSPP01000002.1"/>
</dbReference>
<dbReference type="OrthoDB" id="8092964at2"/>
<dbReference type="InterPro" id="IPR011600">
    <property type="entry name" value="Pept_C14_caspase"/>
</dbReference>
<dbReference type="GO" id="GO:0006508">
    <property type="term" value="P:proteolysis"/>
    <property type="evidence" value="ECO:0007669"/>
    <property type="project" value="InterPro"/>
</dbReference>
<keyword evidence="2" id="KW-0732">Signal</keyword>
<dbReference type="GO" id="GO:0004197">
    <property type="term" value="F:cysteine-type endopeptidase activity"/>
    <property type="evidence" value="ECO:0007669"/>
    <property type="project" value="InterPro"/>
</dbReference>
<dbReference type="EMBL" id="MSPP01000002">
    <property type="protein sequence ID" value="OUD09881.1"/>
    <property type="molecule type" value="Genomic_DNA"/>
</dbReference>
<dbReference type="SUPFAM" id="SSF47090">
    <property type="entry name" value="PGBD-like"/>
    <property type="match status" value="2"/>
</dbReference>
<name>A0A251WZZ9_9RHOB</name>
<accession>A0A251WZZ9</accession>
<evidence type="ECO:0000259" key="3">
    <source>
        <dbReference type="Pfam" id="PF00656"/>
    </source>
</evidence>
<feature type="domain" description="Peptidoglycan binding-like" evidence="4">
    <location>
        <begin position="490"/>
        <end position="541"/>
    </location>
</feature>
<reference evidence="5 6" key="1">
    <citation type="submission" date="2016-12" db="EMBL/GenBank/DDBJ databases">
        <title>The draft genome sequence of HSLHS2.</title>
        <authorList>
            <person name="Hu D."/>
            <person name="Wang L."/>
            <person name="Shao Z."/>
        </authorList>
    </citation>
    <scope>NUCLEOTIDE SEQUENCE [LARGE SCALE GENOMIC DNA]</scope>
    <source>
        <strain evidence="5">MCCC 1A06712</strain>
    </source>
</reference>
<gene>
    <name evidence="5" type="ORF">BVC71_08660</name>
</gene>
<proteinExistence type="predicted"/>
<dbReference type="Pfam" id="PF00656">
    <property type="entry name" value="Peptidase_C14"/>
    <property type="match status" value="1"/>
</dbReference>
<keyword evidence="6" id="KW-1185">Reference proteome</keyword>
<dbReference type="InterPro" id="IPR036366">
    <property type="entry name" value="PGBDSf"/>
</dbReference>
<feature type="coiled-coil region" evidence="1">
    <location>
        <begin position="347"/>
        <end position="374"/>
    </location>
</feature>
<dbReference type="Gene3D" id="3.40.50.1460">
    <property type="match status" value="1"/>
</dbReference>
<protein>
    <recommendedName>
        <fullName evidence="7">Peptidoglycan binding-like domain-containing protein</fullName>
    </recommendedName>
</protein>
<feature type="domain" description="Peptidase C14 caspase" evidence="3">
    <location>
        <begin position="24"/>
        <end position="93"/>
    </location>
</feature>
<evidence type="ECO:0000313" key="6">
    <source>
        <dbReference type="Proteomes" id="UP000194664"/>
    </source>
</evidence>
<evidence type="ECO:0000256" key="2">
    <source>
        <dbReference type="SAM" id="SignalP"/>
    </source>
</evidence>
<feature type="chain" id="PRO_5012174173" description="Peptidoglycan binding-like domain-containing protein" evidence="2">
    <location>
        <begin position="22"/>
        <end position="551"/>
    </location>
</feature>
<dbReference type="Pfam" id="PF01471">
    <property type="entry name" value="PG_binding_1"/>
    <property type="match status" value="2"/>
</dbReference>
<dbReference type="InterPro" id="IPR002477">
    <property type="entry name" value="Peptidoglycan-bd-like"/>
</dbReference>
<keyword evidence="1" id="KW-0175">Coiled coil</keyword>
<feature type="signal peptide" evidence="2">
    <location>
        <begin position="1"/>
        <end position="21"/>
    </location>
</feature>
<comment type="caution">
    <text evidence="5">The sequence shown here is derived from an EMBL/GenBank/DDBJ whole genome shotgun (WGS) entry which is preliminary data.</text>
</comment>